<dbReference type="AlphaFoldDB" id="A0AAV4GE88"/>
<sequence>MLGRDAHSKFDRFRFSENAMSRFVRTACAVLGPREETSKAVVTVRWNGWHFVRNGTSAANCQVNATIALTVSLKKPRVLSRTCPPSE</sequence>
<reference evidence="1 2" key="1">
    <citation type="journal article" date="2021" name="Elife">
        <title>Chloroplast acquisition without the gene transfer in kleptoplastic sea slugs, Plakobranchus ocellatus.</title>
        <authorList>
            <person name="Maeda T."/>
            <person name="Takahashi S."/>
            <person name="Yoshida T."/>
            <person name="Shimamura S."/>
            <person name="Takaki Y."/>
            <person name="Nagai Y."/>
            <person name="Toyoda A."/>
            <person name="Suzuki Y."/>
            <person name="Arimoto A."/>
            <person name="Ishii H."/>
            <person name="Satoh N."/>
            <person name="Nishiyama T."/>
            <person name="Hasebe M."/>
            <person name="Maruyama T."/>
            <person name="Minagawa J."/>
            <person name="Obokata J."/>
            <person name="Shigenobu S."/>
        </authorList>
    </citation>
    <scope>NUCLEOTIDE SEQUENCE [LARGE SCALE GENOMIC DNA]</scope>
</reference>
<name>A0AAV4GE88_9GAST</name>
<comment type="caution">
    <text evidence="1">The sequence shown here is derived from an EMBL/GenBank/DDBJ whole genome shotgun (WGS) entry which is preliminary data.</text>
</comment>
<organism evidence="1 2">
    <name type="scientific">Elysia marginata</name>
    <dbReference type="NCBI Taxonomy" id="1093978"/>
    <lineage>
        <taxon>Eukaryota</taxon>
        <taxon>Metazoa</taxon>
        <taxon>Spiralia</taxon>
        <taxon>Lophotrochozoa</taxon>
        <taxon>Mollusca</taxon>
        <taxon>Gastropoda</taxon>
        <taxon>Heterobranchia</taxon>
        <taxon>Euthyneura</taxon>
        <taxon>Panpulmonata</taxon>
        <taxon>Sacoglossa</taxon>
        <taxon>Placobranchoidea</taxon>
        <taxon>Plakobranchidae</taxon>
        <taxon>Elysia</taxon>
    </lineage>
</organism>
<keyword evidence="2" id="KW-1185">Reference proteome</keyword>
<dbReference type="EMBL" id="BMAT01008385">
    <property type="protein sequence ID" value="GFR83809.1"/>
    <property type="molecule type" value="Genomic_DNA"/>
</dbReference>
<evidence type="ECO:0000313" key="1">
    <source>
        <dbReference type="EMBL" id="GFR83809.1"/>
    </source>
</evidence>
<evidence type="ECO:0000313" key="2">
    <source>
        <dbReference type="Proteomes" id="UP000762676"/>
    </source>
</evidence>
<protein>
    <submittedName>
        <fullName evidence="1">Uncharacterized protein</fullName>
    </submittedName>
</protein>
<gene>
    <name evidence="1" type="ORF">ElyMa_004134300</name>
</gene>
<proteinExistence type="predicted"/>
<accession>A0AAV4GE88</accession>
<dbReference type="Proteomes" id="UP000762676">
    <property type="component" value="Unassembled WGS sequence"/>
</dbReference>